<dbReference type="OrthoDB" id="9803192at2"/>
<proteinExistence type="predicted"/>
<dbReference type="InterPro" id="IPR036188">
    <property type="entry name" value="FAD/NAD-bd_sf"/>
</dbReference>
<dbReference type="NCBIfam" id="TIGR01316">
    <property type="entry name" value="gltA"/>
    <property type="match status" value="1"/>
</dbReference>
<dbReference type="Pfam" id="PF07992">
    <property type="entry name" value="Pyr_redox_2"/>
    <property type="match status" value="1"/>
</dbReference>
<dbReference type="InterPro" id="IPR009051">
    <property type="entry name" value="Helical_ferredxn"/>
</dbReference>
<evidence type="ECO:0000256" key="1">
    <source>
        <dbReference type="SAM" id="MobiDB-lite"/>
    </source>
</evidence>
<dbReference type="EMBL" id="CP001661">
    <property type="protein sequence ID" value="ACT16107.1"/>
    <property type="molecule type" value="Genomic_DNA"/>
</dbReference>
<feature type="domain" description="FAD/NAD(P)-binding" evidence="2">
    <location>
        <begin position="151"/>
        <end position="456"/>
    </location>
</feature>
<dbReference type="KEGG" id="gem:GM21_0020"/>
<dbReference type="InterPro" id="IPR028261">
    <property type="entry name" value="DPD_II"/>
</dbReference>
<evidence type="ECO:0000259" key="2">
    <source>
        <dbReference type="Pfam" id="PF07992"/>
    </source>
</evidence>
<gene>
    <name evidence="4" type="ordered locus">GM21_0020</name>
</gene>
<dbReference type="GO" id="GO:0016491">
    <property type="term" value="F:oxidoreductase activity"/>
    <property type="evidence" value="ECO:0007669"/>
    <property type="project" value="InterPro"/>
</dbReference>
<dbReference type="SUPFAM" id="SSF51971">
    <property type="entry name" value="Nucleotide-binding domain"/>
    <property type="match status" value="1"/>
</dbReference>
<feature type="region of interest" description="Disordered" evidence="1">
    <location>
        <begin position="1"/>
        <end position="21"/>
    </location>
</feature>
<dbReference type="eggNOG" id="COG0493">
    <property type="taxonomic scope" value="Bacteria"/>
</dbReference>
<reference evidence="4" key="1">
    <citation type="submission" date="2009-07" db="EMBL/GenBank/DDBJ databases">
        <title>Complete sequence of Geobacter sp. M21.</title>
        <authorList>
            <consortium name="US DOE Joint Genome Institute"/>
            <person name="Lucas S."/>
            <person name="Copeland A."/>
            <person name="Lapidus A."/>
            <person name="Glavina del Rio T."/>
            <person name="Dalin E."/>
            <person name="Tice H."/>
            <person name="Bruce D."/>
            <person name="Goodwin L."/>
            <person name="Pitluck S."/>
            <person name="Saunders E."/>
            <person name="Brettin T."/>
            <person name="Detter J.C."/>
            <person name="Han C."/>
            <person name="Larimer F."/>
            <person name="Land M."/>
            <person name="Hauser L."/>
            <person name="Kyrpides N."/>
            <person name="Ovchinnikova G."/>
            <person name="Lovley D."/>
        </authorList>
    </citation>
    <scope>NUCLEOTIDE SEQUENCE [LARGE SCALE GENOMIC DNA]</scope>
    <source>
        <strain evidence="4">M21</strain>
    </source>
</reference>
<dbReference type="PRINTS" id="PR00419">
    <property type="entry name" value="ADXRDTASE"/>
</dbReference>
<sequence length="469" mass="49978">MSNDLSPKERMAIERVHMPELPADERSKNFEEVNQGLSPEQAVAEAQRCLQCKSRNCVAGCPVGVSIPEFIDALASDDMPRAAQVLRGDNALPAVCGRVCPQETQCEALCVRGKKGDAVAIGYLERYVADWAMQHPDELITEDAPAPTGKSVAVVGCGPAGLTAAGELARQGHKVTIFEALHDTGGVLRYGIPEFRLPKEIIDREVAVLSRMGVAIECNVIIGKTLTIPQLRSEFDAVFIANGAGLPTMLNILGENLKGVYAANEFLTRVNLMEAGRRADSSTPILQRDEVAVIGGGNTAMDCVRTARRLGAKRAMIVYRRGEAEMPARVEEIKHAKEEGVEFIMLTAPVAIVATEDGWVSALRCQKMELGPADDSGRRRPQAIEGSEFDLPAGIVINAVGTSANPLLTATAPDLTLNKWGNIVTNDEGETSIPGVFAGGDIVRGGATVILAMGDGKRAAAAIDKYLKG</sequence>
<dbReference type="InterPro" id="IPR023753">
    <property type="entry name" value="FAD/NAD-binding_dom"/>
</dbReference>
<evidence type="ECO:0000259" key="3">
    <source>
        <dbReference type="Pfam" id="PF14691"/>
    </source>
</evidence>
<name>C6E7S4_GEOSM</name>
<feature type="domain" description="Dihydroprymidine dehydrogenase" evidence="3">
    <location>
        <begin position="26"/>
        <end position="135"/>
    </location>
</feature>
<evidence type="ECO:0000313" key="4">
    <source>
        <dbReference type="EMBL" id="ACT16107.1"/>
    </source>
</evidence>
<dbReference type="SUPFAM" id="SSF46548">
    <property type="entry name" value="alpha-helical ferredoxin"/>
    <property type="match status" value="1"/>
</dbReference>
<dbReference type="InterPro" id="IPR006004">
    <property type="entry name" value="SudA-like"/>
</dbReference>
<dbReference type="Gene3D" id="3.50.50.60">
    <property type="entry name" value="FAD/NAD(P)-binding domain"/>
    <property type="match status" value="2"/>
</dbReference>
<dbReference type="PANTHER" id="PTHR42783:SF3">
    <property type="entry name" value="GLUTAMATE SYNTHASE [NADPH] SMALL CHAIN-RELATED"/>
    <property type="match status" value="1"/>
</dbReference>
<dbReference type="HOGENOM" id="CLU_000422_3_3_7"/>
<dbReference type="PANTHER" id="PTHR42783">
    <property type="entry name" value="GLUTAMATE SYNTHASE [NADPH] SMALL CHAIN"/>
    <property type="match status" value="1"/>
</dbReference>
<dbReference type="GO" id="GO:0051536">
    <property type="term" value="F:iron-sulfur cluster binding"/>
    <property type="evidence" value="ECO:0007669"/>
    <property type="project" value="InterPro"/>
</dbReference>
<dbReference type="Pfam" id="PF14691">
    <property type="entry name" value="Fer4_20"/>
    <property type="match status" value="1"/>
</dbReference>
<dbReference type="AlphaFoldDB" id="C6E7S4"/>
<accession>C6E7S4</accession>
<dbReference type="Gene3D" id="1.10.1060.10">
    <property type="entry name" value="Alpha-helical ferredoxin"/>
    <property type="match status" value="1"/>
</dbReference>
<protein>
    <submittedName>
        <fullName evidence="4">Glutamate synthase (NADPH), homotetrameric</fullName>
    </submittedName>
</protein>
<dbReference type="STRING" id="443144.GM21_0020"/>
<organism evidence="4">
    <name type="scientific">Geobacter sp. (strain M21)</name>
    <dbReference type="NCBI Taxonomy" id="443144"/>
    <lineage>
        <taxon>Bacteria</taxon>
        <taxon>Pseudomonadati</taxon>
        <taxon>Thermodesulfobacteriota</taxon>
        <taxon>Desulfuromonadia</taxon>
        <taxon>Geobacterales</taxon>
        <taxon>Geobacteraceae</taxon>
        <taxon>Geobacter</taxon>
    </lineage>
</organism>